<dbReference type="Proteomes" id="UP000785679">
    <property type="component" value="Unassembled WGS sequence"/>
</dbReference>
<feature type="region of interest" description="Disordered" evidence="1">
    <location>
        <begin position="832"/>
        <end position="911"/>
    </location>
</feature>
<protein>
    <submittedName>
        <fullName evidence="3">Uncharacterized protein</fullName>
    </submittedName>
</protein>
<accession>A0A8J8NZB6</accession>
<dbReference type="GO" id="GO:0007131">
    <property type="term" value="P:reciprocal meiotic recombination"/>
    <property type="evidence" value="ECO:0007669"/>
    <property type="project" value="TreeGrafter"/>
</dbReference>
<name>A0A8J8NZB6_HALGN</name>
<gene>
    <name evidence="3" type="ORF">FGO68_gene14121</name>
</gene>
<organism evidence="3 4">
    <name type="scientific">Halteria grandinella</name>
    <dbReference type="NCBI Taxonomy" id="5974"/>
    <lineage>
        <taxon>Eukaryota</taxon>
        <taxon>Sar</taxon>
        <taxon>Alveolata</taxon>
        <taxon>Ciliophora</taxon>
        <taxon>Intramacronucleata</taxon>
        <taxon>Spirotrichea</taxon>
        <taxon>Stichotrichia</taxon>
        <taxon>Sporadotrichida</taxon>
        <taxon>Halteriidae</taxon>
        <taxon>Halteria</taxon>
    </lineage>
</organism>
<sequence>MKQLPFKSMQAKKGNTSFLNVQEQSYKNSENSARKSHMVTKLSEKKNKTALIKAISGGNKGNQKWFYKAKSMWRSQDLFGKEVQFTYKGKRAYQTSIGAFVSIIIKIILGFFIFYEFYTIFSRKHPAMATITTLNDDSEGKFNPYENGFVTGFALRQLTNISTSESDYQRYLLIDEQYGSIKVSQSSRLELTNLDFSPCTEATFNSVSTVLIEDILTHKALQCIDDPSSLKLSSPLFSVDPSQITISVHQCVNSSSLTCHSSDDIVQYFSNLQLIVYYQNVNFNSKQFEEGKMLEYYIDEPLVINLGQSNRVDLSIQLASTEMYDGYLQYWLKHQLRFARVDKIQKQATSENLGEVRIRGSTTKVIYMRVADNIFSGLESIGGFFESLMHIGAILVAFFQERLFKGSFLKQLYQITTDVVLTNQVDEKKMIKQADNVDKIDENYIKSLLDFIVLKRERFHYGAKNIVDYISRCICFRKPSDLIQTAENKPHFLYKKGNEKLKQELDIVNLVRQIRQLRLMAQVLLKPSERLLLKFQRKNVIETTSSSSDSDHQNYDTVKLLNSKKGLVKLSQIVKINKMLVQYKDRELKPIERNLFKGIFLRRPAKPLLQVKESEEEESQSSFNSSFASDFTNNINNKYSQDKPSQRIKSVRERSYEVTEEYDDGNDDFTQQEVNIPYFPTVQRDDMEMASQKLHKIKQPKLTNDSEQVNNHSQSHSNNNEFDSFHRGSSKSSKKVTIRKKILSQGQVSWGNLAMAQAKAPIGLSKFRKHSQIVVTQPQPRQNIDYSHNEFSDRSVITSISSLNPSRHSKQQSSLVPITKPRHISQMNVLQEQFTDKRSVGRGATSSNSRPVVQRVQQQREHSSNMTDRAHPHLDDADTERKLASSNIKRNESFRIQDSSNEEVESQVEAGDEEISFRKVDKGKKRMVIYH</sequence>
<evidence type="ECO:0000256" key="2">
    <source>
        <dbReference type="SAM" id="Phobius"/>
    </source>
</evidence>
<dbReference type="EMBL" id="RRYP01003205">
    <property type="protein sequence ID" value="TNV84028.1"/>
    <property type="molecule type" value="Genomic_DNA"/>
</dbReference>
<dbReference type="AlphaFoldDB" id="A0A8J8NZB6"/>
<dbReference type="PANTHER" id="PTHR31398:SF0">
    <property type="entry name" value="MEIOTIC NUCLEAR DIVISION PROTEIN 1 HOMOLOG"/>
    <property type="match status" value="1"/>
</dbReference>
<dbReference type="GO" id="GO:0005634">
    <property type="term" value="C:nucleus"/>
    <property type="evidence" value="ECO:0007669"/>
    <property type="project" value="TreeGrafter"/>
</dbReference>
<evidence type="ECO:0000313" key="3">
    <source>
        <dbReference type="EMBL" id="TNV84028.1"/>
    </source>
</evidence>
<evidence type="ECO:0000313" key="4">
    <source>
        <dbReference type="Proteomes" id="UP000785679"/>
    </source>
</evidence>
<feature type="transmembrane region" description="Helical" evidence="2">
    <location>
        <begin position="97"/>
        <end position="118"/>
    </location>
</feature>
<keyword evidence="2" id="KW-1133">Transmembrane helix</keyword>
<keyword evidence="4" id="KW-1185">Reference proteome</keyword>
<feature type="compositionally biased region" description="Low complexity" evidence="1">
    <location>
        <begin position="706"/>
        <end position="721"/>
    </location>
</feature>
<comment type="caution">
    <text evidence="3">The sequence shown here is derived from an EMBL/GenBank/DDBJ whole genome shotgun (WGS) entry which is preliminary data.</text>
</comment>
<proteinExistence type="predicted"/>
<reference evidence="3" key="1">
    <citation type="submission" date="2019-06" db="EMBL/GenBank/DDBJ databases">
        <authorList>
            <person name="Zheng W."/>
        </authorList>
    </citation>
    <scope>NUCLEOTIDE SEQUENCE</scope>
    <source>
        <strain evidence="3">QDHG01</strain>
    </source>
</reference>
<keyword evidence="2" id="KW-0812">Transmembrane</keyword>
<evidence type="ECO:0000256" key="1">
    <source>
        <dbReference type="SAM" id="MobiDB-lite"/>
    </source>
</evidence>
<dbReference type="OrthoDB" id="325123at2759"/>
<feature type="compositionally biased region" description="Basic residues" evidence="1">
    <location>
        <begin position="728"/>
        <end position="738"/>
    </location>
</feature>
<dbReference type="PANTHER" id="PTHR31398">
    <property type="entry name" value="MEIOTIC NUCLEAR DIVISION PROTEIN 1 HOMOLOG"/>
    <property type="match status" value="1"/>
</dbReference>
<keyword evidence="2" id="KW-0472">Membrane</keyword>
<feature type="region of interest" description="Disordered" evidence="1">
    <location>
        <begin position="701"/>
        <end position="738"/>
    </location>
</feature>
<feature type="compositionally biased region" description="Basic and acidic residues" evidence="1">
    <location>
        <begin position="858"/>
        <end position="895"/>
    </location>
</feature>
<feature type="compositionally biased region" description="Acidic residues" evidence="1">
    <location>
        <begin position="900"/>
        <end position="911"/>
    </location>
</feature>